<organism evidence="2 3">
    <name type="scientific">Gynuella sunshinyii YC6258</name>
    <dbReference type="NCBI Taxonomy" id="1445510"/>
    <lineage>
        <taxon>Bacteria</taxon>
        <taxon>Pseudomonadati</taxon>
        <taxon>Pseudomonadota</taxon>
        <taxon>Gammaproteobacteria</taxon>
        <taxon>Oceanospirillales</taxon>
        <taxon>Saccharospirillaceae</taxon>
        <taxon>Gynuella</taxon>
    </lineage>
</organism>
<dbReference type="STRING" id="1445510.YC6258_04826"/>
<dbReference type="Proteomes" id="UP000032266">
    <property type="component" value="Chromosome"/>
</dbReference>
<protein>
    <submittedName>
        <fullName evidence="2">Uncharacterized protein</fullName>
    </submittedName>
</protein>
<accession>A0A0C5VU76</accession>
<reference evidence="2 3" key="1">
    <citation type="submission" date="2014-01" db="EMBL/GenBank/DDBJ databases">
        <title>Full genme sequencing of cellulolytic bacterium Gynuella sunshinyii YC6258T gen. nov., sp. nov.</title>
        <authorList>
            <person name="Khan H."/>
            <person name="Chung E.J."/>
            <person name="Chung Y.R."/>
        </authorList>
    </citation>
    <scope>NUCLEOTIDE SEQUENCE [LARGE SCALE GENOMIC DNA]</scope>
    <source>
        <strain evidence="2 3">YC6258</strain>
    </source>
</reference>
<feature type="signal peptide" evidence="1">
    <location>
        <begin position="1"/>
        <end position="22"/>
    </location>
</feature>
<dbReference type="RefSeq" id="WP_044618767.1">
    <property type="nucleotide sequence ID" value="NZ_CP007142.1"/>
</dbReference>
<name>A0A0C5VU76_9GAMM</name>
<dbReference type="EMBL" id="CP007142">
    <property type="protein sequence ID" value="AJQ96858.1"/>
    <property type="molecule type" value="Genomic_DNA"/>
</dbReference>
<keyword evidence="3" id="KW-1185">Reference proteome</keyword>
<evidence type="ECO:0000313" key="2">
    <source>
        <dbReference type="EMBL" id="AJQ96858.1"/>
    </source>
</evidence>
<feature type="chain" id="PRO_5002191345" evidence="1">
    <location>
        <begin position="23"/>
        <end position="83"/>
    </location>
</feature>
<sequence>MKAIILLLISGALLVGTPSVMAGNFISIHDQCAQNTHSQNCTASEQKVSQAAHLNTTGPLLTMALVVLLTLIVREKNSSDITE</sequence>
<gene>
    <name evidence="2" type="ORF">YC6258_04826</name>
</gene>
<dbReference type="HOGENOM" id="CLU_2537841_0_0_6"/>
<keyword evidence="1" id="KW-0732">Signal</keyword>
<evidence type="ECO:0000256" key="1">
    <source>
        <dbReference type="SAM" id="SignalP"/>
    </source>
</evidence>
<dbReference type="KEGG" id="gsn:YC6258_04826"/>
<proteinExistence type="predicted"/>
<dbReference type="AlphaFoldDB" id="A0A0C5VU76"/>
<evidence type="ECO:0000313" key="3">
    <source>
        <dbReference type="Proteomes" id="UP000032266"/>
    </source>
</evidence>